<name>A0A1S2VFZ3_9BACT</name>
<evidence type="ECO:0000259" key="8">
    <source>
        <dbReference type="Pfam" id="PF12704"/>
    </source>
</evidence>
<gene>
    <name evidence="9" type="ORF">BLX24_18690</name>
</gene>
<dbReference type="InterPro" id="IPR050250">
    <property type="entry name" value="Macrolide_Exporter_MacB"/>
</dbReference>
<evidence type="ECO:0000256" key="3">
    <source>
        <dbReference type="ARBA" id="ARBA00022692"/>
    </source>
</evidence>
<evidence type="ECO:0000256" key="2">
    <source>
        <dbReference type="ARBA" id="ARBA00022475"/>
    </source>
</evidence>
<feature type="transmembrane region" description="Helical" evidence="6">
    <location>
        <begin position="422"/>
        <end position="442"/>
    </location>
</feature>
<comment type="caution">
    <text evidence="9">The sequence shown here is derived from an EMBL/GenBank/DDBJ whole genome shotgun (WGS) entry which is preliminary data.</text>
</comment>
<feature type="domain" description="MacB-like periplasmic core" evidence="8">
    <location>
        <begin position="21"/>
        <end position="237"/>
    </location>
</feature>
<accession>A0A1S2VFZ3</accession>
<dbReference type="Pfam" id="PF02687">
    <property type="entry name" value="FtsX"/>
    <property type="match status" value="2"/>
</dbReference>
<comment type="subcellular location">
    <subcellularLocation>
        <location evidence="1">Cell membrane</location>
        <topology evidence="1">Multi-pass membrane protein</topology>
    </subcellularLocation>
</comment>
<dbReference type="Proteomes" id="UP000181790">
    <property type="component" value="Unassembled WGS sequence"/>
</dbReference>
<evidence type="ECO:0000259" key="7">
    <source>
        <dbReference type="Pfam" id="PF02687"/>
    </source>
</evidence>
<proteinExistence type="predicted"/>
<evidence type="ECO:0000313" key="9">
    <source>
        <dbReference type="EMBL" id="OIN57632.1"/>
    </source>
</evidence>
<dbReference type="InterPro" id="IPR025857">
    <property type="entry name" value="MacB_PCD"/>
</dbReference>
<feature type="transmembrane region" description="Helical" evidence="6">
    <location>
        <begin position="328"/>
        <end position="353"/>
    </location>
</feature>
<keyword evidence="5 6" id="KW-0472">Membrane</keyword>
<feature type="transmembrane region" description="Helical" evidence="6">
    <location>
        <begin position="667"/>
        <end position="693"/>
    </location>
</feature>
<dbReference type="PANTHER" id="PTHR30572:SF18">
    <property type="entry name" value="ABC-TYPE MACROLIDE FAMILY EXPORT SYSTEM PERMEASE COMPONENT 2"/>
    <property type="match status" value="1"/>
</dbReference>
<feature type="transmembrane region" description="Helical" evidence="6">
    <location>
        <begin position="758"/>
        <end position="783"/>
    </location>
</feature>
<dbReference type="AlphaFoldDB" id="A0A1S2VFZ3"/>
<feature type="domain" description="ABC3 transporter permease C-terminal" evidence="7">
    <location>
        <begin position="287"/>
        <end position="402"/>
    </location>
</feature>
<dbReference type="InterPro" id="IPR003838">
    <property type="entry name" value="ABC3_permease_C"/>
</dbReference>
<feature type="transmembrane region" description="Helical" evidence="6">
    <location>
        <begin position="373"/>
        <end position="401"/>
    </location>
</feature>
<dbReference type="Pfam" id="PF12704">
    <property type="entry name" value="MacB_PCD"/>
    <property type="match status" value="2"/>
</dbReference>
<keyword evidence="2" id="KW-1003">Cell membrane</keyword>
<feature type="transmembrane region" description="Helical" evidence="6">
    <location>
        <begin position="714"/>
        <end position="738"/>
    </location>
</feature>
<evidence type="ECO:0000313" key="10">
    <source>
        <dbReference type="Proteomes" id="UP000181790"/>
    </source>
</evidence>
<evidence type="ECO:0000256" key="4">
    <source>
        <dbReference type="ARBA" id="ARBA00022989"/>
    </source>
</evidence>
<keyword evidence="4 6" id="KW-1133">Transmembrane helix</keyword>
<evidence type="ECO:0000256" key="1">
    <source>
        <dbReference type="ARBA" id="ARBA00004651"/>
    </source>
</evidence>
<dbReference type="GO" id="GO:0022857">
    <property type="term" value="F:transmembrane transporter activity"/>
    <property type="evidence" value="ECO:0007669"/>
    <property type="project" value="TreeGrafter"/>
</dbReference>
<sequence length="793" mass="87488">MLLNYWKIALRNLLRAKGFAFINIAGLAVGMAASALIYLWIQSEQTYDRFYTKTDRLFQVYNRDTFSGETKAWETTPRPLAPYLTAHYPDIEASARFRPTSFLLTADGRHLNASGAFADPAFLNLFDFPLMAGTVQSALREPTGIVLTESMAIRLFGRTEVTGQSVQLNHEDSFLVTGVLKDLPDNSRFSEVDYLLPYAYFIAKGWGSDEWSSNNDYSFVLLKPKASADAVNAKIKSVTARQLKGVLDDVSHREIFLHPASKWHLYARQENGQLVDGQIVTVRLFAVIAALILLVAAVNFVNLSTAGSEKRAKEIGVRKVAGARKSSLIFQFLCESVILAMLAGILALGFLMLSVPLFNDITGKQVSFAFDSAGFWLAAIAFVLFTGLLAGSYPALYLAGFQPIRIMKGSFRPAQAAFSPRKGLVVMQFTFAIILIIGTLVIKQQITYARERESGYNQHNLLFSYLNGALSSHSTALRQELLKSGAAVSVSQSMGPMTDINTRQWGLSWRGSTKADKDIEFDRFGTDAHFLQTTGTKLVAGREIDIYRYPADSNAVMLNETAVKAMRLEQPLGTTVRFLSQDWHVVGVVKDFIFSSPYEAINPVIVSGPNKSVELTWVSIRLNPTHSVARNLETAEAIFKKYEPGYPFEYAFADESYKAKFASEQRIGVLTGLFSGLTIFITCLGLFGLAAYTARQRTKEIGIRKVLGASVSSIIQLLSGGFLKLMLVAFLIGAPIGWYVLNQWLADYAYRITIGPGIFLLTLLAATVIVVITVSSQAIRAALVNPVKSLRSE</sequence>
<evidence type="ECO:0000256" key="5">
    <source>
        <dbReference type="ARBA" id="ARBA00023136"/>
    </source>
</evidence>
<feature type="transmembrane region" description="Helical" evidence="6">
    <location>
        <begin position="284"/>
        <end position="307"/>
    </location>
</feature>
<dbReference type="EMBL" id="MORL01000011">
    <property type="protein sequence ID" value="OIN57632.1"/>
    <property type="molecule type" value="Genomic_DNA"/>
</dbReference>
<keyword evidence="3 6" id="KW-0812">Transmembrane</keyword>
<dbReference type="PANTHER" id="PTHR30572">
    <property type="entry name" value="MEMBRANE COMPONENT OF TRANSPORTER-RELATED"/>
    <property type="match status" value="1"/>
</dbReference>
<feature type="domain" description="ABC3 transporter permease C-terminal" evidence="7">
    <location>
        <begin position="673"/>
        <end position="782"/>
    </location>
</feature>
<protein>
    <submittedName>
        <fullName evidence="9">ABC transporter permease</fullName>
    </submittedName>
</protein>
<evidence type="ECO:0000256" key="6">
    <source>
        <dbReference type="SAM" id="Phobius"/>
    </source>
</evidence>
<dbReference type="GO" id="GO:0005886">
    <property type="term" value="C:plasma membrane"/>
    <property type="evidence" value="ECO:0007669"/>
    <property type="project" value="UniProtKB-SubCell"/>
</dbReference>
<keyword evidence="10" id="KW-1185">Reference proteome</keyword>
<feature type="domain" description="MacB-like periplasmic core" evidence="8">
    <location>
        <begin position="487"/>
        <end position="593"/>
    </location>
</feature>
<reference evidence="9 10" key="1">
    <citation type="submission" date="2016-10" db="EMBL/GenBank/DDBJ databases">
        <title>Arsenicibacter rosenii gen. nov., sp. nov., an efficient arsenic-methylating bacterium isolated from an arsenic-contaminated paddy soil.</title>
        <authorList>
            <person name="Huang K."/>
        </authorList>
    </citation>
    <scope>NUCLEOTIDE SEQUENCE [LARGE SCALE GENOMIC DNA]</scope>
    <source>
        <strain evidence="9 10">SM-1</strain>
    </source>
</reference>
<organism evidence="9 10">
    <name type="scientific">Arsenicibacter rosenii</name>
    <dbReference type="NCBI Taxonomy" id="1750698"/>
    <lineage>
        <taxon>Bacteria</taxon>
        <taxon>Pseudomonadati</taxon>
        <taxon>Bacteroidota</taxon>
        <taxon>Cytophagia</taxon>
        <taxon>Cytophagales</taxon>
        <taxon>Spirosomataceae</taxon>
        <taxon>Arsenicibacter</taxon>
    </lineage>
</organism>
<feature type="transmembrane region" description="Helical" evidence="6">
    <location>
        <begin position="20"/>
        <end position="41"/>
    </location>
</feature>